<comment type="caution">
    <text evidence="1">The sequence shown here is derived from an EMBL/GenBank/DDBJ whole genome shotgun (WGS) entry which is preliminary data.</text>
</comment>
<organism evidence="1 2">
    <name type="scientific">Hydrocarboniphaga effusa AP103</name>
    <dbReference type="NCBI Taxonomy" id="1172194"/>
    <lineage>
        <taxon>Bacteria</taxon>
        <taxon>Pseudomonadati</taxon>
        <taxon>Pseudomonadota</taxon>
        <taxon>Gammaproteobacteria</taxon>
        <taxon>Nevskiales</taxon>
        <taxon>Nevskiaceae</taxon>
        <taxon>Hydrocarboniphaga</taxon>
    </lineage>
</organism>
<dbReference type="EMBL" id="AKGD01000001">
    <property type="protein sequence ID" value="EIT71380.1"/>
    <property type="molecule type" value="Genomic_DNA"/>
</dbReference>
<keyword evidence="2" id="KW-1185">Reference proteome</keyword>
<dbReference type="RefSeq" id="WP_007184469.1">
    <property type="nucleotide sequence ID" value="NZ_AKGD01000001.1"/>
</dbReference>
<dbReference type="InterPro" id="IPR026483">
    <property type="entry name" value="Cas_Csx17"/>
</dbReference>
<dbReference type="PATRIC" id="fig|1172194.4.peg.1462"/>
<evidence type="ECO:0000313" key="1">
    <source>
        <dbReference type="EMBL" id="EIT71380.1"/>
    </source>
</evidence>
<evidence type="ECO:0008006" key="3">
    <source>
        <dbReference type="Google" id="ProtNLM"/>
    </source>
</evidence>
<sequence length="814" mass="89234">MVDPDPDHVDARDSDIDWSKATFEGSRREQLRRTRAMSLRQRLEALDAMTDTALHFQQHSVRYAQASTEKALQAREPMKRYEPRAGRAFVELSGCSPTPLAGYLKALAILRLIAEAPEPHGGDPDVRGFWRDDRFVLETMRSREEIRRFFLEAYAPTPLVAPWNGGSGFYPKDNRTGIEAMANSQTPRLAAYREAISVASHAVAAPQFKESPKLEDKAGFIKRLRNLAPEGLLRWMDAAVILAGEDPRYPPLLGTGGNDGRLDFTNNFMQRLAELFDPQSGAVLPGSAEALDSALFAEPSRCLSDRAIGQFAPGSAGGPNATTDFEASAGINTWDFVLMLEGALLFGASAARRLESSEAGVLSAPFTVRSRAGTSGSASAADDGDARGEIWMPLWSAPFGLDELRSLLSEGRAALNGKPARDGLDFARAVAHLGVDRGISQFQRYGFLMRSGKAFLATPLDRIEVTRNVNADLIDNLDQQGWLSSVQRHAREDSAPNAFRSAARQLDTALFAMTRRADSHSVQTVLRCVGRIESALGLSVKSHEAVRTPAPQLSAKWLERADDRSAEFSIALALAGLSLRNEKGRILDYRMHRVGVGEPLYGNGNREWKPTSAHAVWGPGALTRNLASMLHRRRLDALSMQSERQTLQSYTGTRRRHLHAFLAGKTDDARIDDLLGGLACVNLYGVRMGGEAGRDAVLPPAFALLKLFFSSEAQLQRIAPAWLPEDRPLNTPAEIYSRLAVGQIAKAVEIAWSRLKAYDIKLPGRAPPVPVVSPQERTRWLAALCVPLSDSELRKLIATLPFESKLQSETNDAT</sequence>
<reference evidence="1 2" key="1">
    <citation type="journal article" date="2012" name="J. Bacteriol.">
        <title>Genome Sequence of n-Alkane-Degrading Hydrocarboniphaga effusa Strain AP103T (ATCC BAA-332T).</title>
        <authorList>
            <person name="Chang H.K."/>
            <person name="Zylstra G.J."/>
            <person name="Chae J.C."/>
        </authorList>
    </citation>
    <scope>NUCLEOTIDE SEQUENCE [LARGE SCALE GENOMIC DNA]</scope>
    <source>
        <strain evidence="1 2">AP103</strain>
    </source>
</reference>
<dbReference type="OrthoDB" id="441343at2"/>
<proteinExistence type="predicted"/>
<evidence type="ECO:0000313" key="2">
    <source>
        <dbReference type="Proteomes" id="UP000003704"/>
    </source>
</evidence>
<dbReference type="NCBIfam" id="TIGR04113">
    <property type="entry name" value="cas_csx17"/>
    <property type="match status" value="1"/>
</dbReference>
<dbReference type="STRING" id="1172194.WQQ_15170"/>
<dbReference type="AlphaFoldDB" id="I8TBV9"/>
<gene>
    <name evidence="1" type="ORF">WQQ_15170</name>
</gene>
<dbReference type="Proteomes" id="UP000003704">
    <property type="component" value="Unassembled WGS sequence"/>
</dbReference>
<protein>
    <recommendedName>
        <fullName evidence="3">Type I-U CRISPR-associated protein Csx17</fullName>
    </recommendedName>
</protein>
<accession>I8TBV9</accession>
<name>I8TBV9_9GAMM</name>